<feature type="region of interest" description="Disordered" evidence="5">
    <location>
        <begin position="56"/>
        <end position="81"/>
    </location>
</feature>
<dbReference type="Proteomes" id="UP000307440">
    <property type="component" value="Unassembled WGS sequence"/>
</dbReference>
<name>A0A5C3KBM6_COPMA</name>
<dbReference type="CDD" id="cd00067">
    <property type="entry name" value="GAL4"/>
    <property type="match status" value="1"/>
</dbReference>
<proteinExistence type="predicted"/>
<dbReference type="AlphaFoldDB" id="A0A5C3KBM6"/>
<dbReference type="PROSITE" id="PS50048">
    <property type="entry name" value="ZN2_CY6_FUNGAL_2"/>
    <property type="match status" value="1"/>
</dbReference>
<dbReference type="InterPro" id="IPR001138">
    <property type="entry name" value="Zn2Cys6_DnaBD"/>
</dbReference>
<dbReference type="GO" id="GO:0006351">
    <property type="term" value="P:DNA-templated transcription"/>
    <property type="evidence" value="ECO:0007669"/>
    <property type="project" value="InterPro"/>
</dbReference>
<evidence type="ECO:0000313" key="7">
    <source>
        <dbReference type="EMBL" id="TFK17318.1"/>
    </source>
</evidence>
<feature type="domain" description="Zn(2)-C6 fungal-type" evidence="6">
    <location>
        <begin position="87"/>
        <end position="116"/>
    </location>
</feature>
<dbReference type="GO" id="GO:0000981">
    <property type="term" value="F:DNA-binding transcription factor activity, RNA polymerase II-specific"/>
    <property type="evidence" value="ECO:0007669"/>
    <property type="project" value="InterPro"/>
</dbReference>
<sequence>MFNRLDQLNTFDPYARQTHPLLVPPHHTCCPPSLFNNLSSNILKPYRTSSEEGLMNVDHRNHHGDPPTLPPPSPATGGGTSRKIGLSCAECRRSKLKCDRIFPCQSCVRRGCAGICPDGTLAATKGNKVLMAHAQRLQEQVKTLTARIHELENQLGQPGVKNESLQPSLIPTDGLDGQAKYHGETAGSEYFQDLLPRTSHTHDEFSTSSSNSRHPPDLPPDIIDLLHAFPFGIRDRHYSRGAFQHYIPGRDRAAYLSNLYFIHIGWMYEPISRADFTASILDVIYVNGERRLDSIHSHKLSVFFIILANGAVFDDDHNVGSISRTYHALSRAAFSLDSIYEEATCATVQAMFLIVRFLYNADRDRNEERWLLTGLNCRLAHMIGLQRDSANWNLPSDEIQRRRQIFWELFTWDAWTGVVNGRPAALAVQHTDCQFPDDLEAAILPGKERDLGWHAWKLRYAANVITASSFHVFNPRTPPYEALLDLDKKIRAFPLPAHLRSPVRNSDTV</sequence>
<dbReference type="CDD" id="cd12148">
    <property type="entry name" value="fungal_TF_MHR"/>
    <property type="match status" value="1"/>
</dbReference>
<dbReference type="Pfam" id="PF00172">
    <property type="entry name" value="Zn_clus"/>
    <property type="match status" value="1"/>
</dbReference>
<evidence type="ECO:0000313" key="8">
    <source>
        <dbReference type="Proteomes" id="UP000307440"/>
    </source>
</evidence>
<evidence type="ECO:0000259" key="6">
    <source>
        <dbReference type="PROSITE" id="PS50048"/>
    </source>
</evidence>
<feature type="coiled-coil region" evidence="4">
    <location>
        <begin position="127"/>
        <end position="154"/>
    </location>
</feature>
<protein>
    <recommendedName>
        <fullName evidence="6">Zn(2)-C6 fungal-type domain-containing protein</fullName>
    </recommendedName>
</protein>
<dbReference type="STRING" id="230819.A0A5C3KBM6"/>
<dbReference type="PROSITE" id="PS00463">
    <property type="entry name" value="ZN2_CY6_FUNGAL_1"/>
    <property type="match status" value="1"/>
</dbReference>
<keyword evidence="2" id="KW-0479">Metal-binding</keyword>
<dbReference type="EMBL" id="ML210530">
    <property type="protein sequence ID" value="TFK17318.1"/>
    <property type="molecule type" value="Genomic_DNA"/>
</dbReference>
<keyword evidence="8" id="KW-1185">Reference proteome</keyword>
<dbReference type="PANTHER" id="PTHR31001:SF56">
    <property type="entry name" value="ZN(2)-C6 FUNGAL-TYPE DOMAIN-CONTAINING PROTEIN"/>
    <property type="match status" value="1"/>
</dbReference>
<dbReference type="InterPro" id="IPR007219">
    <property type="entry name" value="XnlR_reg_dom"/>
</dbReference>
<dbReference type="Gene3D" id="4.10.240.10">
    <property type="entry name" value="Zn(2)-C6 fungal-type DNA-binding domain"/>
    <property type="match status" value="1"/>
</dbReference>
<organism evidence="7 8">
    <name type="scientific">Coprinopsis marcescibilis</name>
    <name type="common">Agaric fungus</name>
    <name type="synonym">Psathyrella marcescibilis</name>
    <dbReference type="NCBI Taxonomy" id="230819"/>
    <lineage>
        <taxon>Eukaryota</taxon>
        <taxon>Fungi</taxon>
        <taxon>Dikarya</taxon>
        <taxon>Basidiomycota</taxon>
        <taxon>Agaricomycotina</taxon>
        <taxon>Agaricomycetes</taxon>
        <taxon>Agaricomycetidae</taxon>
        <taxon>Agaricales</taxon>
        <taxon>Agaricineae</taxon>
        <taxon>Psathyrellaceae</taxon>
        <taxon>Coprinopsis</taxon>
    </lineage>
</organism>
<dbReference type="PANTHER" id="PTHR31001">
    <property type="entry name" value="UNCHARACTERIZED TRANSCRIPTIONAL REGULATORY PROTEIN"/>
    <property type="match status" value="1"/>
</dbReference>
<keyword evidence="4" id="KW-0175">Coiled coil</keyword>
<evidence type="ECO:0000256" key="5">
    <source>
        <dbReference type="SAM" id="MobiDB-lite"/>
    </source>
</evidence>
<gene>
    <name evidence="7" type="ORF">FA15DRAFT_337891</name>
</gene>
<evidence type="ECO:0000256" key="3">
    <source>
        <dbReference type="ARBA" id="ARBA00023242"/>
    </source>
</evidence>
<evidence type="ECO:0000256" key="1">
    <source>
        <dbReference type="ARBA" id="ARBA00004123"/>
    </source>
</evidence>
<dbReference type="SMART" id="SM00906">
    <property type="entry name" value="Fungal_trans"/>
    <property type="match status" value="1"/>
</dbReference>
<keyword evidence="3" id="KW-0539">Nucleus</keyword>
<dbReference type="SUPFAM" id="SSF57701">
    <property type="entry name" value="Zn2/Cys6 DNA-binding domain"/>
    <property type="match status" value="1"/>
</dbReference>
<evidence type="ECO:0000256" key="4">
    <source>
        <dbReference type="SAM" id="Coils"/>
    </source>
</evidence>
<reference evidence="7 8" key="1">
    <citation type="journal article" date="2019" name="Nat. Ecol. Evol.">
        <title>Megaphylogeny resolves global patterns of mushroom evolution.</title>
        <authorList>
            <person name="Varga T."/>
            <person name="Krizsan K."/>
            <person name="Foldi C."/>
            <person name="Dima B."/>
            <person name="Sanchez-Garcia M."/>
            <person name="Sanchez-Ramirez S."/>
            <person name="Szollosi G.J."/>
            <person name="Szarkandi J.G."/>
            <person name="Papp V."/>
            <person name="Albert L."/>
            <person name="Andreopoulos W."/>
            <person name="Angelini C."/>
            <person name="Antonin V."/>
            <person name="Barry K.W."/>
            <person name="Bougher N.L."/>
            <person name="Buchanan P."/>
            <person name="Buyck B."/>
            <person name="Bense V."/>
            <person name="Catcheside P."/>
            <person name="Chovatia M."/>
            <person name="Cooper J."/>
            <person name="Damon W."/>
            <person name="Desjardin D."/>
            <person name="Finy P."/>
            <person name="Geml J."/>
            <person name="Haridas S."/>
            <person name="Hughes K."/>
            <person name="Justo A."/>
            <person name="Karasinski D."/>
            <person name="Kautmanova I."/>
            <person name="Kiss B."/>
            <person name="Kocsube S."/>
            <person name="Kotiranta H."/>
            <person name="LaButti K.M."/>
            <person name="Lechner B.E."/>
            <person name="Liimatainen K."/>
            <person name="Lipzen A."/>
            <person name="Lukacs Z."/>
            <person name="Mihaltcheva S."/>
            <person name="Morgado L.N."/>
            <person name="Niskanen T."/>
            <person name="Noordeloos M.E."/>
            <person name="Ohm R.A."/>
            <person name="Ortiz-Santana B."/>
            <person name="Ovrebo C."/>
            <person name="Racz N."/>
            <person name="Riley R."/>
            <person name="Savchenko A."/>
            <person name="Shiryaev A."/>
            <person name="Soop K."/>
            <person name="Spirin V."/>
            <person name="Szebenyi C."/>
            <person name="Tomsovsky M."/>
            <person name="Tulloss R.E."/>
            <person name="Uehling J."/>
            <person name="Grigoriev I.V."/>
            <person name="Vagvolgyi C."/>
            <person name="Papp T."/>
            <person name="Martin F.M."/>
            <person name="Miettinen O."/>
            <person name="Hibbett D.S."/>
            <person name="Nagy L.G."/>
        </authorList>
    </citation>
    <scope>NUCLEOTIDE SEQUENCE [LARGE SCALE GENOMIC DNA]</scope>
    <source>
        <strain evidence="7 8">CBS 121175</strain>
    </source>
</reference>
<dbReference type="GO" id="GO:0003677">
    <property type="term" value="F:DNA binding"/>
    <property type="evidence" value="ECO:0007669"/>
    <property type="project" value="InterPro"/>
</dbReference>
<dbReference type="Pfam" id="PF04082">
    <property type="entry name" value="Fungal_trans"/>
    <property type="match status" value="1"/>
</dbReference>
<dbReference type="GO" id="GO:0008270">
    <property type="term" value="F:zinc ion binding"/>
    <property type="evidence" value="ECO:0007669"/>
    <property type="project" value="InterPro"/>
</dbReference>
<comment type="subcellular location">
    <subcellularLocation>
        <location evidence="1">Nucleus</location>
    </subcellularLocation>
</comment>
<dbReference type="InterPro" id="IPR050613">
    <property type="entry name" value="Sec_Metabolite_Reg"/>
</dbReference>
<dbReference type="SMART" id="SM00066">
    <property type="entry name" value="GAL4"/>
    <property type="match status" value="1"/>
</dbReference>
<feature type="non-terminal residue" evidence="7">
    <location>
        <position position="509"/>
    </location>
</feature>
<dbReference type="OrthoDB" id="424974at2759"/>
<dbReference type="InterPro" id="IPR036864">
    <property type="entry name" value="Zn2-C6_fun-type_DNA-bd_sf"/>
</dbReference>
<dbReference type="GO" id="GO:0005634">
    <property type="term" value="C:nucleus"/>
    <property type="evidence" value="ECO:0007669"/>
    <property type="project" value="UniProtKB-SubCell"/>
</dbReference>
<accession>A0A5C3KBM6</accession>
<evidence type="ECO:0000256" key="2">
    <source>
        <dbReference type="ARBA" id="ARBA00022723"/>
    </source>
</evidence>